<dbReference type="AlphaFoldDB" id="A0AAV9IWN2"/>
<comment type="caution">
    <text evidence="2">The sequence shown here is derived from an EMBL/GenBank/DDBJ whole genome shotgun (WGS) entry which is preliminary data.</text>
</comment>
<evidence type="ECO:0000313" key="2">
    <source>
        <dbReference type="EMBL" id="KAK4536505.1"/>
    </source>
</evidence>
<name>A0AAV9IWN2_CYACA</name>
<feature type="compositionally biased region" description="Low complexity" evidence="1">
    <location>
        <begin position="124"/>
        <end position="135"/>
    </location>
</feature>
<proteinExistence type="predicted"/>
<keyword evidence="3" id="KW-1185">Reference proteome</keyword>
<dbReference type="Proteomes" id="UP001301350">
    <property type="component" value="Unassembled WGS sequence"/>
</dbReference>
<feature type="region of interest" description="Disordered" evidence="1">
    <location>
        <begin position="124"/>
        <end position="144"/>
    </location>
</feature>
<dbReference type="InterPro" id="IPR044213">
    <property type="entry name" value="At2g44920-like"/>
</dbReference>
<gene>
    <name evidence="2" type="ORF">CDCA_CDCA08G2530</name>
</gene>
<evidence type="ECO:0000256" key="1">
    <source>
        <dbReference type="SAM" id="MobiDB-lite"/>
    </source>
</evidence>
<dbReference type="PANTHER" id="PTHR47200:SF2">
    <property type="entry name" value="THYLAKOID LUMENAL 15 KDA PROTEIN 1, CHLOROPLASTIC"/>
    <property type="match status" value="1"/>
</dbReference>
<feature type="compositionally biased region" description="Gly residues" evidence="1">
    <location>
        <begin position="1"/>
        <end position="14"/>
    </location>
</feature>
<reference evidence="2 3" key="1">
    <citation type="submission" date="2022-07" db="EMBL/GenBank/DDBJ databases">
        <title>Genome-wide signatures of adaptation to extreme environments.</title>
        <authorList>
            <person name="Cho C.H."/>
            <person name="Yoon H.S."/>
        </authorList>
    </citation>
    <scope>NUCLEOTIDE SEQUENCE [LARGE SCALE GENOMIC DNA]</scope>
    <source>
        <strain evidence="2 3">DBV 063 E5</strain>
    </source>
</reference>
<organism evidence="2 3">
    <name type="scientific">Cyanidium caldarium</name>
    <name type="common">Red alga</name>
    <dbReference type="NCBI Taxonomy" id="2771"/>
    <lineage>
        <taxon>Eukaryota</taxon>
        <taxon>Rhodophyta</taxon>
        <taxon>Bangiophyceae</taxon>
        <taxon>Cyanidiales</taxon>
        <taxon>Cyanidiaceae</taxon>
        <taxon>Cyanidium</taxon>
    </lineage>
</organism>
<feature type="region of interest" description="Disordered" evidence="1">
    <location>
        <begin position="292"/>
        <end position="318"/>
    </location>
</feature>
<evidence type="ECO:0008006" key="4">
    <source>
        <dbReference type="Google" id="ProtNLM"/>
    </source>
</evidence>
<feature type="region of interest" description="Disordered" evidence="1">
    <location>
        <begin position="1"/>
        <end position="22"/>
    </location>
</feature>
<evidence type="ECO:0000313" key="3">
    <source>
        <dbReference type="Proteomes" id="UP001301350"/>
    </source>
</evidence>
<dbReference type="SUPFAM" id="SSF141571">
    <property type="entry name" value="Pentapeptide repeat-like"/>
    <property type="match status" value="1"/>
</dbReference>
<dbReference type="InterPro" id="IPR001646">
    <property type="entry name" value="5peptide_repeat"/>
</dbReference>
<dbReference type="Gene3D" id="2.160.20.80">
    <property type="entry name" value="E3 ubiquitin-protein ligase SopA"/>
    <property type="match status" value="1"/>
</dbReference>
<dbReference type="PANTHER" id="PTHR47200">
    <property type="entry name" value="THYLAKOID LUMENAL 15 KDA PROTEIN 1, CHLOROPLASTIC"/>
    <property type="match status" value="1"/>
</dbReference>
<protein>
    <recommendedName>
        <fullName evidence="4">Pentapeptide repeat-containing protein</fullName>
    </recommendedName>
</protein>
<sequence>MWVVSGGNGLGRGSSQGSVSHRADCGWRRPRVTDERFWEVGPRGGHGAVAHEAANRNASPPLAVAGSERQLPRPVLMGARRHQTSRRSWWGTALVRSGLAAAIFATVQLTFTLPGLSASAVASALQSDRDTSPAPTSTPSPTTPEADAQLALLRQRLTDTRKCPMCDLSSIDLSGAALSGADLHGSDLRAARLHNAQLSGANLRGADLRQADLTEAALDGAELASANLTQAVLQRALLLGAHVSENTSIEGADFRSAIMDRATARRWCSIASGTNAQTQVETRASLECDAATATLGAGKRPEPPASTPAKAPLPSREE</sequence>
<dbReference type="Pfam" id="PF00805">
    <property type="entry name" value="Pentapeptide"/>
    <property type="match status" value="1"/>
</dbReference>
<accession>A0AAV9IWN2</accession>
<dbReference type="EMBL" id="JANCYW010000008">
    <property type="protein sequence ID" value="KAK4536505.1"/>
    <property type="molecule type" value="Genomic_DNA"/>
</dbReference>